<organism evidence="2 3">
    <name type="scientific">Portunus trituberculatus</name>
    <name type="common">Swimming crab</name>
    <name type="synonym">Neptunus trituberculatus</name>
    <dbReference type="NCBI Taxonomy" id="210409"/>
    <lineage>
        <taxon>Eukaryota</taxon>
        <taxon>Metazoa</taxon>
        <taxon>Ecdysozoa</taxon>
        <taxon>Arthropoda</taxon>
        <taxon>Crustacea</taxon>
        <taxon>Multicrustacea</taxon>
        <taxon>Malacostraca</taxon>
        <taxon>Eumalacostraca</taxon>
        <taxon>Eucarida</taxon>
        <taxon>Decapoda</taxon>
        <taxon>Pleocyemata</taxon>
        <taxon>Brachyura</taxon>
        <taxon>Eubrachyura</taxon>
        <taxon>Portunoidea</taxon>
        <taxon>Portunidae</taxon>
        <taxon>Portuninae</taxon>
        <taxon>Portunus</taxon>
    </lineage>
</organism>
<name>A0A5B7KBS6_PORTR</name>
<sequence length="105" mass="11440">MYPEPAKMYPKPPQIYPEALTPAGKEEEGEQADSNAQGDSEFVSDSLPSSSRQDVEEVRKGVSSLTKPSGRLVKGQKGQDRSGKGMICSVVGKFGLNMFLWVFVD</sequence>
<evidence type="ECO:0000256" key="1">
    <source>
        <dbReference type="SAM" id="MobiDB-lite"/>
    </source>
</evidence>
<gene>
    <name evidence="2" type="ORF">E2C01_101890</name>
</gene>
<proteinExistence type="predicted"/>
<accession>A0A5B7KBS6</accession>
<dbReference type="Proteomes" id="UP000324222">
    <property type="component" value="Unassembled WGS sequence"/>
</dbReference>
<reference evidence="2 3" key="1">
    <citation type="submission" date="2019-05" db="EMBL/GenBank/DDBJ databases">
        <title>Another draft genome of Portunus trituberculatus and its Hox gene families provides insights of decapod evolution.</title>
        <authorList>
            <person name="Jeong J.-H."/>
            <person name="Song I."/>
            <person name="Kim S."/>
            <person name="Choi T."/>
            <person name="Kim D."/>
            <person name="Ryu S."/>
            <person name="Kim W."/>
        </authorList>
    </citation>
    <scope>NUCLEOTIDE SEQUENCE [LARGE SCALE GENOMIC DNA]</scope>
    <source>
        <tissue evidence="2">Muscle</tissue>
    </source>
</reference>
<keyword evidence="3" id="KW-1185">Reference proteome</keyword>
<dbReference type="OrthoDB" id="47923at2759"/>
<dbReference type="AlphaFoldDB" id="A0A5B7KBS6"/>
<evidence type="ECO:0000313" key="3">
    <source>
        <dbReference type="Proteomes" id="UP000324222"/>
    </source>
</evidence>
<dbReference type="EMBL" id="VSRR010149425">
    <property type="protein sequence ID" value="MPD06103.1"/>
    <property type="molecule type" value="Genomic_DNA"/>
</dbReference>
<evidence type="ECO:0000313" key="2">
    <source>
        <dbReference type="EMBL" id="MPD06103.1"/>
    </source>
</evidence>
<feature type="region of interest" description="Disordered" evidence="1">
    <location>
        <begin position="1"/>
        <end position="83"/>
    </location>
</feature>
<protein>
    <submittedName>
        <fullName evidence="2">Uncharacterized protein</fullName>
    </submittedName>
</protein>
<comment type="caution">
    <text evidence="2">The sequence shown here is derived from an EMBL/GenBank/DDBJ whole genome shotgun (WGS) entry which is preliminary data.</text>
</comment>